<dbReference type="InterPro" id="IPR036397">
    <property type="entry name" value="RNaseH_sf"/>
</dbReference>
<dbReference type="GO" id="GO:0004519">
    <property type="term" value="F:endonuclease activity"/>
    <property type="evidence" value="ECO:0007669"/>
    <property type="project" value="UniProtKB-KW"/>
</dbReference>
<dbReference type="InterPro" id="IPR004875">
    <property type="entry name" value="DDE_SF_endonuclease_dom"/>
</dbReference>
<dbReference type="PANTHER" id="PTHR19303">
    <property type="entry name" value="TRANSPOSON"/>
    <property type="match status" value="1"/>
</dbReference>
<evidence type="ECO:0000313" key="4">
    <source>
        <dbReference type="Proteomes" id="UP000009170"/>
    </source>
</evidence>
<dbReference type="Proteomes" id="UP000009170">
    <property type="component" value="Unassembled WGS sequence"/>
</dbReference>
<reference evidence="4" key="1">
    <citation type="journal article" date="2006" name="Proc. Natl. Acad. Sci. U.S.A.">
        <title>Genome analysis of the smallest free-living eukaryote Ostreococcus tauri unveils many unique features.</title>
        <authorList>
            <person name="Derelle E."/>
            <person name="Ferraz C."/>
            <person name="Rombauts S."/>
            <person name="Rouze P."/>
            <person name="Worden A.Z."/>
            <person name="Robbens S."/>
            <person name="Partensky F."/>
            <person name="Degroeve S."/>
            <person name="Echeynie S."/>
            <person name="Cooke R."/>
            <person name="Saeys Y."/>
            <person name="Wuyts J."/>
            <person name="Jabbari K."/>
            <person name="Bowler C."/>
            <person name="Panaud O."/>
            <person name="Piegu B."/>
            <person name="Ball S.G."/>
            <person name="Ral J.-P."/>
            <person name="Bouget F.-Y."/>
            <person name="Piganeau G."/>
            <person name="De Baets B."/>
            <person name="Picard A."/>
            <person name="Delseny M."/>
            <person name="Demaille J."/>
            <person name="Van de Peer Y."/>
            <person name="Moreau H."/>
        </authorList>
    </citation>
    <scope>NUCLEOTIDE SEQUENCE [LARGE SCALE GENOMIC DNA]</scope>
    <source>
        <strain evidence="4">OTTH 0595 / CCAP 157/2 / RCC745</strain>
    </source>
</reference>
<name>A0A090M794_OSTTA</name>
<feature type="region of interest" description="Disordered" evidence="1">
    <location>
        <begin position="733"/>
        <end position="757"/>
    </location>
</feature>
<evidence type="ECO:0000313" key="3">
    <source>
        <dbReference type="EMBL" id="CEG00913.1"/>
    </source>
</evidence>
<feature type="region of interest" description="Disordered" evidence="1">
    <location>
        <begin position="1"/>
        <end position="40"/>
    </location>
</feature>
<dbReference type="AlphaFoldDB" id="A0A090M794"/>
<proteinExistence type="predicted"/>
<protein>
    <submittedName>
        <fullName evidence="3">DDE superfamily endonuclease, CENP-B-like</fullName>
    </submittedName>
</protein>
<evidence type="ECO:0000256" key="1">
    <source>
        <dbReference type="SAM" id="MobiDB-lite"/>
    </source>
</evidence>
<feature type="compositionally biased region" description="Basic and acidic residues" evidence="1">
    <location>
        <begin position="746"/>
        <end position="757"/>
    </location>
</feature>
<organism evidence="3 4">
    <name type="scientific">Ostreococcus tauri</name>
    <name type="common">Marine green alga</name>
    <dbReference type="NCBI Taxonomy" id="70448"/>
    <lineage>
        <taxon>Eukaryota</taxon>
        <taxon>Viridiplantae</taxon>
        <taxon>Chlorophyta</taxon>
        <taxon>Mamiellophyceae</taxon>
        <taxon>Mamiellales</taxon>
        <taxon>Bathycoccaceae</taxon>
        <taxon>Ostreococcus</taxon>
    </lineage>
</organism>
<feature type="compositionally biased region" description="Polar residues" evidence="1">
    <location>
        <begin position="10"/>
        <end position="19"/>
    </location>
</feature>
<keyword evidence="4" id="KW-1185">Reference proteome</keyword>
<accession>A0A090M794</accession>
<dbReference type="RefSeq" id="XP_003074758.2">
    <property type="nucleotide sequence ID" value="XM_003074710.2"/>
</dbReference>
<dbReference type="GeneID" id="9836730"/>
<dbReference type="OrthoDB" id="10043687at2759"/>
<dbReference type="InterPro" id="IPR050863">
    <property type="entry name" value="CenT-Element_Derived"/>
</dbReference>
<dbReference type="PANTHER" id="PTHR19303:SF74">
    <property type="entry name" value="POGO TRANSPOSABLE ELEMENT WITH KRAB DOMAIN"/>
    <property type="match status" value="1"/>
</dbReference>
<comment type="caution">
    <text evidence="3">The sequence shown here is derived from an EMBL/GenBank/DDBJ whole genome shotgun (WGS) entry which is preliminary data.</text>
</comment>
<feature type="domain" description="DDE-1" evidence="2">
    <location>
        <begin position="441"/>
        <end position="540"/>
    </location>
</feature>
<dbReference type="Pfam" id="PF03184">
    <property type="entry name" value="DDE_1"/>
    <property type="match status" value="1"/>
</dbReference>
<sequence>MTGPRARRSASPTGSTARNGSKKSSPRSEARARAAGATAAPVRYDEDGRVQVAKDARKVAVALLANKRRRALSPENIAKVNATALFLVTVSFSYGLIKQHAFLNRVRRSMEEEDVKREAHALVTEECASTSDASENTMDVADDLARTRYAEHVRNPQPFFVQTVHAFSRGDVTAMEAVAELRRVGVRVTKAFMESARLALSFKDPIPHHSACEDGRGRPGALSEPYVKQLAKIVKHYIRQGIRLSQATILSIARNFYLDEHGSVAPLNALGSAWFYRFIAKNGIESSLYNPLDALRANSATEHNVRNFFERVARTAVRYGFAVWNADFDVNSKLSEMIIWIESKMSRVFTLDEAKVQLAYEKGVRGVRLLIIRGEDNQRPAVTANNAFSASVMGCRNLAGEALAPYFVCNQEPDVDDDFDIPGTIVDTTTGECQKAQWVRGTKKGSFDAYAFATYLRDHLAPCIPDLSKENPAMVICDGAYTHVKDEVVELCAAMGILLIVLPPHCTHLLQGEDLYHFGKFKGSFRLIRAEIEAAKSLASAWFIQQVTREGVAVSFGQCEFWYAIREAWKGAWTKEAVGKGLKMQGLVPFTRAPFWKHFPDHVRERPEEPEDARVLDAESRAERCAERISIPGAPGLRVIARSDNSTFNMSFDGSPESFARAPLNIETMKQVLENVNTVNIADADRNIINQVFQDAMAKITSKVVTTVRKKRKSRRYDRFDEVTEPVMARLAADRDKREKTKKRTHDAAKDTSDGRYKSNTDAVDFVKALYERFEATGSLEKSLTKKELIHVMRAKRIELPQAPSLECLRNKLKEVDERLYEANLNAPSVKIGRKPKRPRQTPATLTESAHCEVSCQEDTTTAQLAGDEAVGQIVAE</sequence>
<evidence type="ECO:0000259" key="2">
    <source>
        <dbReference type="Pfam" id="PF03184"/>
    </source>
</evidence>
<dbReference type="Gene3D" id="3.30.420.10">
    <property type="entry name" value="Ribonuclease H-like superfamily/Ribonuclease H"/>
    <property type="match status" value="1"/>
</dbReference>
<dbReference type="EMBL" id="CAID01000002">
    <property type="protein sequence ID" value="CEG00913.1"/>
    <property type="molecule type" value="Genomic_DNA"/>
</dbReference>
<dbReference type="InParanoid" id="A0A090M794"/>
<reference evidence="3 4" key="2">
    <citation type="journal article" date="2014" name="BMC Genomics">
        <title>An improved genome of the model marine alga Ostreococcus tauri unfolds by assessing Illumina de novo assemblies.</title>
        <authorList>
            <person name="Blanc-Mathieu R."/>
            <person name="Verhelst B."/>
            <person name="Derelle E."/>
            <person name="Rombauts S."/>
            <person name="Bouget F.Y."/>
            <person name="Carre I."/>
            <person name="Chateau A."/>
            <person name="Eyre-Walker A."/>
            <person name="Grimsley N."/>
            <person name="Moreau H."/>
            <person name="Piegu B."/>
            <person name="Rivals E."/>
            <person name="Schackwitz W."/>
            <person name="Van de Peer Y."/>
            <person name="Piganeau G."/>
        </authorList>
    </citation>
    <scope>NUCLEOTIDE SEQUENCE [LARGE SCALE GENOMIC DNA]</scope>
    <source>
        <strain evidence="4">OTTH 0595 / CCAP 157/2 / RCC745</strain>
    </source>
</reference>
<dbReference type="GO" id="GO:0005634">
    <property type="term" value="C:nucleus"/>
    <property type="evidence" value="ECO:0007669"/>
    <property type="project" value="TreeGrafter"/>
</dbReference>
<dbReference type="KEGG" id="ota:OT_ostta02g00275"/>
<gene>
    <name evidence="3" type="ORF">OT_ostta02g00275</name>
</gene>
<dbReference type="GO" id="GO:0003677">
    <property type="term" value="F:DNA binding"/>
    <property type="evidence" value="ECO:0007669"/>
    <property type="project" value="TreeGrafter"/>
</dbReference>